<evidence type="ECO:0000313" key="4">
    <source>
        <dbReference type="EMBL" id="MDQ2095837.1"/>
    </source>
</evidence>
<keyword evidence="5" id="KW-1185">Reference proteome</keyword>
<dbReference type="InterPro" id="IPR009057">
    <property type="entry name" value="Homeodomain-like_sf"/>
</dbReference>
<dbReference type="SUPFAM" id="SSF46689">
    <property type="entry name" value="Homeodomain-like"/>
    <property type="match status" value="1"/>
</dbReference>
<evidence type="ECO:0000313" key="5">
    <source>
        <dbReference type="Proteomes" id="UP001227162"/>
    </source>
</evidence>
<feature type="DNA-binding region" description="H-T-H motif" evidence="2">
    <location>
        <begin position="30"/>
        <end position="49"/>
    </location>
</feature>
<evidence type="ECO:0000256" key="2">
    <source>
        <dbReference type="PROSITE-ProRule" id="PRU00335"/>
    </source>
</evidence>
<dbReference type="Gene3D" id="1.10.10.60">
    <property type="entry name" value="Homeodomain-like"/>
    <property type="match status" value="1"/>
</dbReference>
<dbReference type="GO" id="GO:0000976">
    <property type="term" value="F:transcription cis-regulatory region binding"/>
    <property type="evidence" value="ECO:0007669"/>
    <property type="project" value="TreeGrafter"/>
</dbReference>
<dbReference type="AlphaFoldDB" id="A0AAJ1UH67"/>
<dbReference type="Gene3D" id="1.10.357.10">
    <property type="entry name" value="Tetracycline Repressor, domain 2"/>
    <property type="match status" value="1"/>
</dbReference>
<dbReference type="InterPro" id="IPR001647">
    <property type="entry name" value="HTH_TetR"/>
</dbReference>
<reference evidence="4" key="1">
    <citation type="submission" date="2022-07" db="EMBL/GenBank/DDBJ databases">
        <authorList>
            <person name="Otstavnykh N."/>
            <person name="Isaeva M."/>
            <person name="Bystritskaya E."/>
        </authorList>
    </citation>
    <scope>NUCLEOTIDE SEQUENCE</scope>
    <source>
        <strain evidence="4">10Alg 79</strain>
    </source>
</reference>
<dbReference type="SUPFAM" id="SSF48498">
    <property type="entry name" value="Tetracyclin repressor-like, C-terminal domain"/>
    <property type="match status" value="1"/>
</dbReference>
<sequence length="199" mass="21277">MRDEKRAARAEQIENAAYMVLEEKGYSGLSMLSVAKAAKASNETLYRWYGDKLGLFEALITRNTESVRATLDATQGSTAISTLQQVGPALLTMLLGPRAVALNRAAAADASGALGRALAKSGRETMGPWIARVMARAQTEGTLSGGDPGDMAEVWFGLLIGDMQIRRVTGAVDAPSPDEIAQRAETALRRLRALFPPQN</sequence>
<dbReference type="RefSeq" id="WP_317627457.1">
    <property type="nucleotide sequence ID" value="NZ_JANFFA010000006.1"/>
</dbReference>
<reference evidence="4" key="2">
    <citation type="submission" date="2023-04" db="EMBL/GenBank/DDBJ databases">
        <title>'Rhodoalgimonas zhirmunskyi' gen. nov., isolated from a red alga.</title>
        <authorList>
            <person name="Nedashkovskaya O.I."/>
            <person name="Otstavnykh N.Y."/>
            <person name="Bystritskaya E.P."/>
            <person name="Balabanova L.A."/>
            <person name="Isaeva M.P."/>
        </authorList>
    </citation>
    <scope>NUCLEOTIDE SEQUENCE</scope>
    <source>
        <strain evidence="4">10Alg 79</strain>
    </source>
</reference>
<dbReference type="EMBL" id="JANFFA010000006">
    <property type="protein sequence ID" value="MDQ2095837.1"/>
    <property type="molecule type" value="Genomic_DNA"/>
</dbReference>
<dbReference type="PANTHER" id="PTHR30055:SF146">
    <property type="entry name" value="HTH-TYPE TRANSCRIPTIONAL DUAL REGULATOR CECR"/>
    <property type="match status" value="1"/>
</dbReference>
<evidence type="ECO:0000259" key="3">
    <source>
        <dbReference type="PROSITE" id="PS50977"/>
    </source>
</evidence>
<protein>
    <submittedName>
        <fullName evidence="4">TetR/AcrR family transcriptional regulator</fullName>
    </submittedName>
</protein>
<dbReference type="InterPro" id="IPR050109">
    <property type="entry name" value="HTH-type_TetR-like_transc_reg"/>
</dbReference>
<accession>A0AAJ1UH67</accession>
<dbReference type="Pfam" id="PF00440">
    <property type="entry name" value="TetR_N"/>
    <property type="match status" value="1"/>
</dbReference>
<dbReference type="InterPro" id="IPR036271">
    <property type="entry name" value="Tet_transcr_reg_TetR-rel_C_sf"/>
</dbReference>
<keyword evidence="1 2" id="KW-0238">DNA-binding</keyword>
<name>A0AAJ1UH67_9RHOB</name>
<gene>
    <name evidence="4" type="ORF">NOI20_17085</name>
</gene>
<dbReference type="PANTHER" id="PTHR30055">
    <property type="entry name" value="HTH-TYPE TRANSCRIPTIONAL REGULATOR RUTR"/>
    <property type="match status" value="1"/>
</dbReference>
<dbReference type="InterPro" id="IPR039536">
    <property type="entry name" value="TetR_C_Proteobacteria"/>
</dbReference>
<dbReference type="PROSITE" id="PS50977">
    <property type="entry name" value="HTH_TETR_2"/>
    <property type="match status" value="1"/>
</dbReference>
<dbReference type="Proteomes" id="UP001227162">
    <property type="component" value="Unassembled WGS sequence"/>
</dbReference>
<comment type="caution">
    <text evidence="4">The sequence shown here is derived from an EMBL/GenBank/DDBJ whole genome shotgun (WGS) entry which is preliminary data.</text>
</comment>
<proteinExistence type="predicted"/>
<dbReference type="Pfam" id="PF14246">
    <property type="entry name" value="TetR_C_7"/>
    <property type="match status" value="1"/>
</dbReference>
<dbReference type="GO" id="GO:0003700">
    <property type="term" value="F:DNA-binding transcription factor activity"/>
    <property type="evidence" value="ECO:0007669"/>
    <property type="project" value="TreeGrafter"/>
</dbReference>
<organism evidence="4 5">
    <name type="scientific">Rhodalgimonas zhirmunskyi</name>
    <dbReference type="NCBI Taxonomy" id="2964767"/>
    <lineage>
        <taxon>Bacteria</taxon>
        <taxon>Pseudomonadati</taxon>
        <taxon>Pseudomonadota</taxon>
        <taxon>Alphaproteobacteria</taxon>
        <taxon>Rhodobacterales</taxon>
        <taxon>Roseobacteraceae</taxon>
        <taxon>Rhodalgimonas</taxon>
    </lineage>
</organism>
<evidence type="ECO:0000256" key="1">
    <source>
        <dbReference type="ARBA" id="ARBA00023125"/>
    </source>
</evidence>
<feature type="domain" description="HTH tetR-type" evidence="3">
    <location>
        <begin position="7"/>
        <end position="67"/>
    </location>
</feature>